<accession>A0A843U2S0</accession>
<feature type="compositionally biased region" description="Basic and acidic residues" evidence="1">
    <location>
        <begin position="31"/>
        <end position="51"/>
    </location>
</feature>
<proteinExistence type="predicted"/>
<gene>
    <name evidence="3" type="ORF">Taro_011969</name>
</gene>
<evidence type="ECO:0000256" key="1">
    <source>
        <dbReference type="SAM" id="MobiDB-lite"/>
    </source>
</evidence>
<protein>
    <recommendedName>
        <fullName evidence="2">Rab3GAP catalytic subunit conserved domain-containing protein</fullName>
    </recommendedName>
</protein>
<evidence type="ECO:0000313" key="4">
    <source>
        <dbReference type="Proteomes" id="UP000652761"/>
    </source>
</evidence>
<feature type="compositionally biased region" description="Low complexity" evidence="1">
    <location>
        <begin position="1"/>
        <end position="16"/>
    </location>
</feature>
<dbReference type="EMBL" id="NMUH01000460">
    <property type="protein sequence ID" value="MQL79512.1"/>
    <property type="molecule type" value="Genomic_DNA"/>
</dbReference>
<dbReference type="OrthoDB" id="5391403at2759"/>
<feature type="domain" description="Rab3GAP catalytic subunit conserved" evidence="2">
    <location>
        <begin position="377"/>
        <end position="427"/>
    </location>
</feature>
<dbReference type="GO" id="GO:0005096">
    <property type="term" value="F:GTPase activator activity"/>
    <property type="evidence" value="ECO:0007669"/>
    <property type="project" value="InterPro"/>
</dbReference>
<dbReference type="PANTHER" id="PTHR21422">
    <property type="entry name" value="RAB3 GTPASE-ACTIVATING PROTEIN CATALYTIC SUBUNIT"/>
    <property type="match status" value="1"/>
</dbReference>
<dbReference type="PANTHER" id="PTHR21422:SF10">
    <property type="entry name" value="RAB3 GTPASE-ACTIVATING PROTEIN CATALYTIC SUBUNIT"/>
    <property type="match status" value="1"/>
</dbReference>
<reference evidence="3" key="1">
    <citation type="submission" date="2017-07" db="EMBL/GenBank/DDBJ databases">
        <title>Taro Niue Genome Assembly and Annotation.</title>
        <authorList>
            <person name="Atibalentja N."/>
            <person name="Keating K."/>
            <person name="Fields C.J."/>
        </authorList>
    </citation>
    <scope>NUCLEOTIDE SEQUENCE</scope>
    <source>
        <strain evidence="3">Niue_2</strain>
        <tissue evidence="3">Leaf</tissue>
    </source>
</reference>
<evidence type="ECO:0000259" key="2">
    <source>
        <dbReference type="Pfam" id="PF13890"/>
    </source>
</evidence>
<feature type="region of interest" description="Disordered" evidence="1">
    <location>
        <begin position="1"/>
        <end position="82"/>
    </location>
</feature>
<dbReference type="Proteomes" id="UP000652761">
    <property type="component" value="Unassembled WGS sequence"/>
</dbReference>
<keyword evidence="4" id="KW-1185">Reference proteome</keyword>
<comment type="caution">
    <text evidence="3">The sequence shown here is derived from an EMBL/GenBank/DDBJ whole genome shotgun (WGS) entry which is preliminary data.</text>
</comment>
<evidence type="ECO:0000313" key="3">
    <source>
        <dbReference type="EMBL" id="MQL79512.1"/>
    </source>
</evidence>
<dbReference type="AlphaFoldDB" id="A0A843U2S0"/>
<name>A0A843U2S0_COLES</name>
<dbReference type="Pfam" id="PF13890">
    <property type="entry name" value="Rab3-GTPase_cat"/>
    <property type="match status" value="1"/>
</dbReference>
<dbReference type="InterPro" id="IPR026147">
    <property type="entry name" value="Rab3GAP1_conserved"/>
</dbReference>
<dbReference type="InterPro" id="IPR045700">
    <property type="entry name" value="Rab3GAP1"/>
</dbReference>
<sequence>MDSSASSSSSPSSSPSLVSKARTVLHSAATRAEKVLTDFRSDPKSDRDRGEGQSQKSGGRSAEEQVVSVGSEVPGRATEEEFKHPKWKHIGLRKKKDWQHSLKNLRIGKKDVDEKFDNTPSDALVAADGLQQMERDSLVAKEMGASGKRDISTPQKTNIVPPASVLKNMAAAIEKGRTFTSVIDVLTADNNSPLMKEKTGLSFSVVKSLMLREKEEKLNTEICGSAEISSAILAEEFSTERKNGSRSKIFPVTYIRGAPPGSFLVKVSEITGSFKSLHKMVSFWHDIVAELRRRWSECKPIPYMPLDENPDLDCCHLHQQMQVINCCVARKLRRTVATESLDSLVSTCSSDSSADFLKLSVSLTTYARIRTGDHVLRLGVSRPSRNLTMLETGEPVYSPVTQEGPVLTEELIKETEEFVLRTGRWGSSSFYKLQGCMDQWSWEQQGVRAGATRVQVAQPTSHSHQLTVGVEMRHSTPISNCFKVSQRERVKEGSL</sequence>
<organism evidence="3 4">
    <name type="scientific">Colocasia esculenta</name>
    <name type="common">Wild taro</name>
    <name type="synonym">Arum esculentum</name>
    <dbReference type="NCBI Taxonomy" id="4460"/>
    <lineage>
        <taxon>Eukaryota</taxon>
        <taxon>Viridiplantae</taxon>
        <taxon>Streptophyta</taxon>
        <taxon>Embryophyta</taxon>
        <taxon>Tracheophyta</taxon>
        <taxon>Spermatophyta</taxon>
        <taxon>Magnoliopsida</taxon>
        <taxon>Liliopsida</taxon>
        <taxon>Araceae</taxon>
        <taxon>Aroideae</taxon>
        <taxon>Colocasieae</taxon>
        <taxon>Colocasia</taxon>
    </lineage>
</organism>